<dbReference type="InterPro" id="IPR023665">
    <property type="entry name" value="ApgAM_prokaryotes"/>
</dbReference>
<dbReference type="InterPro" id="IPR017850">
    <property type="entry name" value="Alkaline_phosphatase_core_sf"/>
</dbReference>
<dbReference type="Pfam" id="PF01676">
    <property type="entry name" value="Metalloenzyme"/>
    <property type="match status" value="1"/>
</dbReference>
<organism evidence="8 9">
    <name type="scientific">Dissulfuribacter thermophilus</name>
    <dbReference type="NCBI Taxonomy" id="1156395"/>
    <lineage>
        <taxon>Bacteria</taxon>
        <taxon>Pseudomonadati</taxon>
        <taxon>Thermodesulfobacteriota</taxon>
        <taxon>Dissulfuribacteria</taxon>
        <taxon>Dissulfuribacterales</taxon>
        <taxon>Dissulfuribacteraceae</taxon>
        <taxon>Dissulfuribacter</taxon>
    </lineage>
</organism>
<evidence type="ECO:0000313" key="8">
    <source>
        <dbReference type="EMBL" id="OCC16335.1"/>
    </source>
</evidence>
<dbReference type="PIRSF" id="PIRSF006392">
    <property type="entry name" value="IPGAM_arch"/>
    <property type="match status" value="1"/>
</dbReference>
<dbReference type="CDD" id="cd16011">
    <property type="entry name" value="iPGM_like"/>
    <property type="match status" value="1"/>
</dbReference>
<dbReference type="InterPro" id="IPR006124">
    <property type="entry name" value="Metalloenzyme"/>
</dbReference>
<dbReference type="GO" id="GO:0004619">
    <property type="term" value="F:phosphoglycerate mutase activity"/>
    <property type="evidence" value="ECO:0007669"/>
    <property type="project" value="UniProtKB-EC"/>
</dbReference>
<comment type="similarity">
    <text evidence="4">Belongs to the BPG-independent phosphoglycerate mutase family. A-PGAM subfamily.</text>
</comment>
<keyword evidence="8" id="KW-0808">Transferase</keyword>
<dbReference type="PATRIC" id="fig|1156395.6.peg.148"/>
<dbReference type="NCBIfam" id="TIGR02535">
    <property type="entry name" value="hyp_Hser_kinase"/>
    <property type="match status" value="1"/>
</dbReference>
<gene>
    <name evidence="8" type="ORF">DBT_0152</name>
</gene>
<comment type="catalytic activity">
    <reaction evidence="1">
        <text>(2R)-2-phosphoglycerate = (2R)-3-phosphoglycerate</text>
        <dbReference type="Rhea" id="RHEA:15901"/>
        <dbReference type="ChEBI" id="CHEBI:58272"/>
        <dbReference type="ChEBI" id="CHEBI:58289"/>
        <dbReference type="EC" id="5.4.2.12"/>
    </reaction>
</comment>
<comment type="caution">
    <text evidence="8">The sequence shown here is derived from an EMBL/GenBank/DDBJ whole genome shotgun (WGS) entry which is preliminary data.</text>
</comment>
<dbReference type="PANTHER" id="PTHR31209:SF4">
    <property type="entry name" value="2,3-BISPHOSPHOGLYCERATE-INDEPENDENT PHOSPHOGLYCERATE MUTASE"/>
    <property type="match status" value="1"/>
</dbReference>
<dbReference type="Proteomes" id="UP000093080">
    <property type="component" value="Unassembled WGS sequence"/>
</dbReference>
<dbReference type="Pfam" id="PF10143">
    <property type="entry name" value="PhosphMutase"/>
    <property type="match status" value="1"/>
</dbReference>
<dbReference type="GO" id="GO:0046872">
    <property type="term" value="F:metal ion binding"/>
    <property type="evidence" value="ECO:0007669"/>
    <property type="project" value="InterPro"/>
</dbReference>
<keyword evidence="5" id="KW-0324">Glycolysis</keyword>
<dbReference type="NCBIfam" id="TIGR00306">
    <property type="entry name" value="apgM"/>
    <property type="match status" value="1"/>
</dbReference>
<evidence type="ECO:0000256" key="6">
    <source>
        <dbReference type="ARBA" id="ARBA00023235"/>
    </source>
</evidence>
<accession>A0A1B9F930</accession>
<feature type="domain" description="Metalloenzyme" evidence="7">
    <location>
        <begin position="1"/>
        <end position="355"/>
    </location>
</feature>
<dbReference type="GO" id="GO:0006096">
    <property type="term" value="P:glycolytic process"/>
    <property type="evidence" value="ECO:0007669"/>
    <property type="project" value="UniProtKB-KW"/>
</dbReference>
<evidence type="ECO:0000256" key="1">
    <source>
        <dbReference type="ARBA" id="ARBA00000370"/>
    </source>
</evidence>
<evidence type="ECO:0000256" key="3">
    <source>
        <dbReference type="ARBA" id="ARBA00004921"/>
    </source>
</evidence>
<evidence type="ECO:0000256" key="5">
    <source>
        <dbReference type="ARBA" id="ARBA00023152"/>
    </source>
</evidence>
<evidence type="ECO:0000256" key="2">
    <source>
        <dbReference type="ARBA" id="ARBA00002315"/>
    </source>
</evidence>
<keyword evidence="8" id="KW-0418">Kinase</keyword>
<protein>
    <submittedName>
        <fullName evidence="8">Putative homoserine kinase</fullName>
    </submittedName>
</protein>
<dbReference type="AlphaFoldDB" id="A0A1B9F930"/>
<keyword evidence="6" id="KW-0413">Isomerase</keyword>
<reference evidence="8 9" key="1">
    <citation type="submission" date="2016-06" db="EMBL/GenBank/DDBJ databases">
        <title>Respiratory ammonification of nitrate coupled to the oxidation of elemental sulfur in deep-sea autotrophic thermophilic bacteria.</title>
        <authorList>
            <person name="Slobodkina G.B."/>
            <person name="Mardanov A.V."/>
            <person name="Ravin N.V."/>
            <person name="Frolova A.A."/>
            <person name="Viryasiv M.B."/>
            <person name="Chernyh N.A."/>
            <person name="Bonch-Osmolovskaya E.A."/>
            <person name="Slobodkin A.I."/>
        </authorList>
    </citation>
    <scope>NUCLEOTIDE SEQUENCE [LARGE SCALE GENOMIC DNA]</scope>
    <source>
        <strain evidence="8 9">S69</strain>
    </source>
</reference>
<dbReference type="EMBL" id="MAGO01000001">
    <property type="protein sequence ID" value="OCC16335.1"/>
    <property type="molecule type" value="Genomic_DNA"/>
</dbReference>
<keyword evidence="9" id="KW-1185">Reference proteome</keyword>
<comment type="function">
    <text evidence="2">Catalyzes the interconversion of 2-phosphoglycerate and 3-phosphoglycerate.</text>
</comment>
<evidence type="ECO:0000313" key="9">
    <source>
        <dbReference type="Proteomes" id="UP000093080"/>
    </source>
</evidence>
<name>A0A1B9F930_9BACT</name>
<comment type="pathway">
    <text evidence="3">Carbohydrate degradation.</text>
</comment>
<dbReference type="Gene3D" id="3.30.70.2130">
    <property type="entry name" value="Metalloenzyme domain"/>
    <property type="match status" value="1"/>
</dbReference>
<dbReference type="SUPFAM" id="SSF53649">
    <property type="entry name" value="Alkaline phosphatase-like"/>
    <property type="match status" value="1"/>
</dbReference>
<dbReference type="InterPro" id="IPR042253">
    <property type="entry name" value="Pglycerate_mutase_ApgM_sf"/>
</dbReference>
<dbReference type="Gene3D" id="3.40.720.10">
    <property type="entry name" value="Alkaline Phosphatase, subunit A"/>
    <property type="match status" value="1"/>
</dbReference>
<dbReference type="NCBIfam" id="NF003242">
    <property type="entry name" value="PRK04200.1"/>
    <property type="match status" value="1"/>
</dbReference>
<proteinExistence type="inferred from homology"/>
<dbReference type="InterPro" id="IPR004456">
    <property type="entry name" value="Pglycerate_mutase_ApgM"/>
</dbReference>
<evidence type="ECO:0000256" key="4">
    <source>
        <dbReference type="ARBA" id="ARBA00005524"/>
    </source>
</evidence>
<dbReference type="GO" id="GO:0016301">
    <property type="term" value="F:kinase activity"/>
    <property type="evidence" value="ECO:0007669"/>
    <property type="project" value="UniProtKB-KW"/>
</dbReference>
<sequence length="402" mass="44761">MGDFPMEELGGKTALEAARTPAMDRMSRLGEIGTVQTIPEGFSPGSDVANMSLLGYDPRQFYTGRGPLEAAAMGISMNPEDVAFRCNLVTLGFKEGRVFMVDYSAGHISDEEAHQLIEDFAPTIAGRSFHLYPGVSYRNLLMWHGGPEGLATVPPHDFTGMDVTDAWHVYEEEPLLYEMLTKAIQFFHKHPVNEKRRQEGKRPANALWPWGQGRKPLMPKISERFGLNGAVIAAVDLIRGLGVWAGLDVLKVEGATGYLDTDYGAKANAAIEALKDNQLVVLHLEAPDEASHMGNVKEKIKAIERFDKEIVAVVWDALKDMGCTYRLMVVTDHFTPIRLRTHGPFPVPYCIYDSTDIQDNPNASFSEKVAENIKDEPLEGHELFERFIGIEPVYVELDPKKK</sequence>
<dbReference type="STRING" id="1156395.DBT_0152"/>
<dbReference type="PANTHER" id="PTHR31209">
    <property type="entry name" value="COFACTOR-INDEPENDENT PHOSPHOGLYCERATE MUTASE"/>
    <property type="match status" value="1"/>
</dbReference>
<evidence type="ECO:0000259" key="7">
    <source>
        <dbReference type="Pfam" id="PF01676"/>
    </source>
</evidence>